<dbReference type="AlphaFoldDB" id="A0A1Y1K2K3"/>
<evidence type="ECO:0000313" key="10">
    <source>
        <dbReference type="EMBL" id="JAV53087.1"/>
    </source>
</evidence>
<evidence type="ECO:0008006" key="11">
    <source>
        <dbReference type="Google" id="ProtNLM"/>
    </source>
</evidence>
<protein>
    <recommendedName>
        <fullName evidence="11">Ionotropic glutamate receptor C-terminal domain-containing protein</fullName>
    </recommendedName>
</protein>
<keyword evidence="4 8" id="KW-1133">Transmembrane helix</keyword>
<evidence type="ECO:0000256" key="9">
    <source>
        <dbReference type="SAM" id="SignalP"/>
    </source>
</evidence>
<feature type="transmembrane region" description="Helical" evidence="8">
    <location>
        <begin position="558"/>
        <end position="581"/>
    </location>
</feature>
<dbReference type="Gene3D" id="1.10.287.70">
    <property type="match status" value="1"/>
</dbReference>
<dbReference type="PANTHER" id="PTHR42643">
    <property type="entry name" value="IONOTROPIC RECEPTOR 20A-RELATED"/>
    <property type="match status" value="1"/>
</dbReference>
<feature type="transmembrane region" description="Helical" evidence="8">
    <location>
        <begin position="309"/>
        <end position="329"/>
    </location>
</feature>
<evidence type="ECO:0000256" key="6">
    <source>
        <dbReference type="ARBA" id="ARBA00023170"/>
    </source>
</evidence>
<keyword evidence="7" id="KW-0325">Glycoprotein</keyword>
<organism evidence="10">
    <name type="scientific">Photinus pyralis</name>
    <name type="common">Common eastern firefly</name>
    <name type="synonym">Lampyris pyralis</name>
    <dbReference type="NCBI Taxonomy" id="7054"/>
    <lineage>
        <taxon>Eukaryota</taxon>
        <taxon>Metazoa</taxon>
        <taxon>Ecdysozoa</taxon>
        <taxon>Arthropoda</taxon>
        <taxon>Hexapoda</taxon>
        <taxon>Insecta</taxon>
        <taxon>Pterygota</taxon>
        <taxon>Neoptera</taxon>
        <taxon>Endopterygota</taxon>
        <taxon>Coleoptera</taxon>
        <taxon>Polyphaga</taxon>
        <taxon>Elateriformia</taxon>
        <taxon>Elateroidea</taxon>
        <taxon>Lampyridae</taxon>
        <taxon>Lampyrinae</taxon>
        <taxon>Photinus</taxon>
    </lineage>
</organism>
<feature type="chain" id="PRO_5012214648" description="Ionotropic glutamate receptor C-terminal domain-containing protein" evidence="9">
    <location>
        <begin position="17"/>
        <end position="586"/>
    </location>
</feature>
<reference evidence="10" key="1">
    <citation type="journal article" date="2016" name="Sci. Rep.">
        <title>Molecular characterization of firefly nuptial gifts: a multi-omics approach sheds light on postcopulatory sexual selection.</title>
        <authorList>
            <person name="Al-Wathiqui N."/>
            <person name="Fallon T.R."/>
            <person name="South A."/>
            <person name="Weng J.K."/>
            <person name="Lewis S.M."/>
        </authorList>
    </citation>
    <scope>NUCLEOTIDE SEQUENCE</scope>
</reference>
<evidence type="ECO:0000256" key="4">
    <source>
        <dbReference type="ARBA" id="ARBA00022989"/>
    </source>
</evidence>
<evidence type="ECO:0000256" key="7">
    <source>
        <dbReference type="ARBA" id="ARBA00023180"/>
    </source>
</evidence>
<evidence type="ECO:0000256" key="1">
    <source>
        <dbReference type="ARBA" id="ARBA00004651"/>
    </source>
</evidence>
<keyword evidence="2" id="KW-1003">Cell membrane</keyword>
<sequence length="586" mass="66852">MKILLILACVISMAASLAIVKDRRNASTATCIRKTIDKLFSDAHSITFVTDYSEYCDDIVPLELNRPVFVVAVNLHPKTVNFFTTGNDFIFCVRNVDLLSYASYLIGHLKWSERKGYSDVRVLVISPGNVERMHDQCWKSLLYNVVLLSWGSGEEVLSVSNQFTEGNNCGERARVIEKESCAGSVNIQFPKTSNLNQCPLVLAVYHKSRFNYLKLVKSCPDVRYIMEFLMNLMAQYFNTKYVVHVANREGDIAQFIEYNKNISIFLYADPTAPANIASQPVLTHSIVWIVPKSLPVPAIRVVLLAFKSLVWYLIIFTFVSTVFVWWLIVGCQNRRFRLEDGLDAMTNVSSLTILSSIPVMPRSFLHRSVILAYLIYIIHISCAFTSRWIELLTVPQYEFQIKTLQQFADANLPIYISNNFQRNHFSRNDTNNALYEKLQKLLIPCRTHDTMTTGIRRVHNYRNCAAIVTHQDIITTQMSMTDKFDVVKIEDSSITGAHHLKFGYKLNYYFAVHIDTFLQKLVESGIGPKEFNELNAEYFKNGIREEAQDTVVLTLGHLYFAFCLLGLGLALALAVFLVELLTGFIF</sequence>
<evidence type="ECO:0000256" key="5">
    <source>
        <dbReference type="ARBA" id="ARBA00023136"/>
    </source>
</evidence>
<keyword evidence="9" id="KW-0732">Signal</keyword>
<evidence type="ECO:0000256" key="2">
    <source>
        <dbReference type="ARBA" id="ARBA00022475"/>
    </source>
</evidence>
<accession>A0A1Y1K2K3</accession>
<name>A0A1Y1K2K3_PHOPY</name>
<comment type="subcellular location">
    <subcellularLocation>
        <location evidence="1">Cell membrane</location>
        <topology evidence="1">Multi-pass membrane protein</topology>
    </subcellularLocation>
</comment>
<evidence type="ECO:0000256" key="8">
    <source>
        <dbReference type="SAM" id="Phobius"/>
    </source>
</evidence>
<dbReference type="InterPro" id="IPR052192">
    <property type="entry name" value="Insect_Ionotropic_Sensory_Rcpt"/>
</dbReference>
<keyword evidence="6" id="KW-0675">Receptor</keyword>
<evidence type="ECO:0000256" key="3">
    <source>
        <dbReference type="ARBA" id="ARBA00022692"/>
    </source>
</evidence>
<feature type="transmembrane region" description="Helical" evidence="8">
    <location>
        <begin position="370"/>
        <end position="389"/>
    </location>
</feature>
<feature type="signal peptide" evidence="9">
    <location>
        <begin position="1"/>
        <end position="16"/>
    </location>
</feature>
<proteinExistence type="predicted"/>
<dbReference type="GO" id="GO:0005886">
    <property type="term" value="C:plasma membrane"/>
    <property type="evidence" value="ECO:0007669"/>
    <property type="project" value="UniProtKB-SubCell"/>
</dbReference>
<keyword evidence="3 8" id="KW-0812">Transmembrane</keyword>
<dbReference type="PANTHER" id="PTHR42643:SF30">
    <property type="entry name" value="IONOTROPIC RECEPTOR 40A-RELATED"/>
    <property type="match status" value="1"/>
</dbReference>
<keyword evidence="5 8" id="KW-0472">Membrane</keyword>
<dbReference type="EMBL" id="GEZM01099941">
    <property type="protein sequence ID" value="JAV53087.1"/>
    <property type="molecule type" value="Transcribed_RNA"/>
</dbReference>